<dbReference type="AlphaFoldDB" id="A0A026W626"/>
<dbReference type="Pfam" id="PF17921">
    <property type="entry name" value="Integrase_H2C2"/>
    <property type="match status" value="1"/>
</dbReference>
<evidence type="ECO:0008006" key="7">
    <source>
        <dbReference type="Google" id="ProtNLM"/>
    </source>
</evidence>
<protein>
    <recommendedName>
        <fullName evidence="7">Integrase zinc-binding domain-containing protein</fullName>
    </recommendedName>
</protein>
<name>A0A026W626_OOCBI</name>
<gene>
    <name evidence="5" type="ORF">X777_09817</name>
</gene>
<dbReference type="InterPro" id="IPR006578">
    <property type="entry name" value="MADF-dom"/>
</dbReference>
<sequence>MVKKKINALRTSYRKELDKIKKSMRSGAGTEEVYIPTLWYFKDIDFLRDQETPIAGISTLDLTEDDDNEKDEINAQSGILPPAQPEELEESLMHWIKYTQTRSFSKDIEHLKQKRPLDRSSHLHKLTPFLDSAGLLRLGGRLRFAPLHPDQRNPFILPRELPLTTLLIRHHHLATLHGETQLTLASLRQRFWILGGRVPIRMFIHRCLTCVRHQASTLQQRMGQLTLSRVTPARAFLNTGVDYAGPFTLKTFRGRGAKRYKGFLILFICLLGLGFTIVVTCRECDNVFINSCPLINNSYEVNRRIVLAMRLLGIGLNGIIKFCAFMDLPRPVFQTCYDRIIQNIFVVTETVRAKCIKKVAEEEKKLSIEKGQTNGITVSDDGSWRERGFSSLYGLVTLIGWYTGKVVDVLVKSKYCKVCEYWKKKEDTAEYQEWAKSHSEQCQANHEGSAEKMEMDAVVEMFLRSETLHNVKYSHYIGDGDSKTFKGGFSCNESKNFFCLNQL</sequence>
<dbReference type="PANTHER" id="PTHR47331:SF5">
    <property type="entry name" value="RIBONUCLEASE H"/>
    <property type="match status" value="1"/>
</dbReference>
<accession>A0A026W626</accession>
<feature type="domain" description="Integrase zinc-binding" evidence="3">
    <location>
        <begin position="163"/>
        <end position="215"/>
    </location>
</feature>
<dbReference type="PANTHER" id="PTHR47331">
    <property type="entry name" value="PHD-TYPE DOMAIN-CONTAINING PROTEIN"/>
    <property type="match status" value="1"/>
</dbReference>
<dbReference type="OrthoDB" id="7695519at2759"/>
<dbReference type="Pfam" id="PF20700">
    <property type="entry name" value="Mutator"/>
    <property type="match status" value="1"/>
</dbReference>
<dbReference type="EMBL" id="KK107385">
    <property type="protein sequence ID" value="EZA51520.1"/>
    <property type="molecule type" value="Genomic_DNA"/>
</dbReference>
<reference evidence="5 6" key="1">
    <citation type="journal article" date="2014" name="Curr. Biol.">
        <title>The genome of the clonal raider ant Cerapachys biroi.</title>
        <authorList>
            <person name="Oxley P.R."/>
            <person name="Ji L."/>
            <person name="Fetter-Pruneda I."/>
            <person name="McKenzie S.K."/>
            <person name="Li C."/>
            <person name="Hu H."/>
            <person name="Zhang G."/>
            <person name="Kronauer D.J."/>
        </authorList>
    </citation>
    <scope>NUCLEOTIDE SEQUENCE [LARGE SCALE GENOMIC DNA]</scope>
</reference>
<keyword evidence="1" id="KW-0472">Membrane</keyword>
<evidence type="ECO:0000313" key="6">
    <source>
        <dbReference type="Proteomes" id="UP000053097"/>
    </source>
</evidence>
<dbReference type="InterPro" id="IPR049012">
    <property type="entry name" value="Mutator_transp_dom"/>
</dbReference>
<evidence type="ECO:0000313" key="5">
    <source>
        <dbReference type="EMBL" id="EZA51520.1"/>
    </source>
</evidence>
<evidence type="ECO:0000259" key="3">
    <source>
        <dbReference type="Pfam" id="PF17921"/>
    </source>
</evidence>
<feature type="domain" description="MADF" evidence="2">
    <location>
        <begin position="2"/>
        <end position="47"/>
    </location>
</feature>
<organism evidence="5 6">
    <name type="scientific">Ooceraea biroi</name>
    <name type="common">Clonal raider ant</name>
    <name type="synonym">Cerapachys biroi</name>
    <dbReference type="NCBI Taxonomy" id="2015173"/>
    <lineage>
        <taxon>Eukaryota</taxon>
        <taxon>Metazoa</taxon>
        <taxon>Ecdysozoa</taxon>
        <taxon>Arthropoda</taxon>
        <taxon>Hexapoda</taxon>
        <taxon>Insecta</taxon>
        <taxon>Pterygota</taxon>
        <taxon>Neoptera</taxon>
        <taxon>Endopterygota</taxon>
        <taxon>Hymenoptera</taxon>
        <taxon>Apocrita</taxon>
        <taxon>Aculeata</taxon>
        <taxon>Formicoidea</taxon>
        <taxon>Formicidae</taxon>
        <taxon>Dorylinae</taxon>
        <taxon>Ooceraea</taxon>
    </lineage>
</organism>
<keyword evidence="6" id="KW-1185">Reference proteome</keyword>
<proteinExistence type="predicted"/>
<keyword evidence="1" id="KW-0812">Transmembrane</keyword>
<keyword evidence="1" id="KW-1133">Transmembrane helix</keyword>
<evidence type="ECO:0000256" key="1">
    <source>
        <dbReference type="SAM" id="Phobius"/>
    </source>
</evidence>
<dbReference type="InterPro" id="IPR041588">
    <property type="entry name" value="Integrase_H2C2"/>
</dbReference>
<dbReference type="Proteomes" id="UP000053097">
    <property type="component" value="Unassembled WGS sequence"/>
</dbReference>
<feature type="transmembrane region" description="Helical" evidence="1">
    <location>
        <begin position="260"/>
        <end position="279"/>
    </location>
</feature>
<feature type="domain" description="Mutator-like transposase" evidence="4">
    <location>
        <begin position="271"/>
        <end position="487"/>
    </location>
</feature>
<dbReference type="Pfam" id="PF10545">
    <property type="entry name" value="MADF_DNA_bdg"/>
    <property type="match status" value="1"/>
</dbReference>
<evidence type="ECO:0000259" key="2">
    <source>
        <dbReference type="Pfam" id="PF10545"/>
    </source>
</evidence>
<evidence type="ECO:0000259" key="4">
    <source>
        <dbReference type="Pfam" id="PF20700"/>
    </source>
</evidence>